<evidence type="ECO:0000256" key="1">
    <source>
        <dbReference type="SAM" id="SignalP"/>
    </source>
</evidence>
<comment type="caution">
    <text evidence="2">The sequence shown here is derived from an EMBL/GenBank/DDBJ whole genome shotgun (WGS) entry which is preliminary data.</text>
</comment>
<feature type="chain" id="PRO_5047016071" description="Lactonase, 7-bladed beta-propeller" evidence="1">
    <location>
        <begin position="21"/>
        <end position="342"/>
    </location>
</feature>
<name>A0ABS5S6D3_9FLAO</name>
<proteinExistence type="predicted"/>
<dbReference type="RefSeq" id="WP_214112879.1">
    <property type="nucleotide sequence ID" value="NZ_JAHCTB010000003.1"/>
</dbReference>
<gene>
    <name evidence="2" type="ORF">KIV10_07360</name>
</gene>
<protein>
    <recommendedName>
        <fullName evidence="4">Lactonase, 7-bladed beta-propeller</fullName>
    </recommendedName>
</protein>
<sequence>MKKLKFVFPLVALTLGVACSNDDDNSGTDDGPIPTVINANLFATSNLNDNVISFDFTPNGIATRTFSTSSNDNEGVYFDDDDNELFVVSRSQGVINTYSNIDNLQSGEISPFLSSSSVLDSPRDIDRNNDLYVVADNTDLDGNPDTGEGRFFVFSRNNEGYTLRNTVTVDYAVWGIEFIGNDLYTVVDKTSDVAVLRNFLTTYTTDVTAVPDKRITIEGIARTHGIAEDDGFVILTDIGDADISTDGGLHFISNFVSKFNSVENGGTLAVAGNQVRVSGNLTELGNPVSVAYDNGRNTIMVAERANEGGKILFFTNVEAGGNLRPSLSTPFEGASSVYFEDR</sequence>
<evidence type="ECO:0000313" key="3">
    <source>
        <dbReference type="Proteomes" id="UP001297092"/>
    </source>
</evidence>
<keyword evidence="3" id="KW-1185">Reference proteome</keyword>
<dbReference type="SUPFAM" id="SSF63825">
    <property type="entry name" value="YWTD domain"/>
    <property type="match status" value="1"/>
</dbReference>
<organism evidence="2 3">
    <name type="scientific">Aequorivita echinoideorum</name>
    <dbReference type="NCBI Taxonomy" id="1549647"/>
    <lineage>
        <taxon>Bacteria</taxon>
        <taxon>Pseudomonadati</taxon>
        <taxon>Bacteroidota</taxon>
        <taxon>Flavobacteriia</taxon>
        <taxon>Flavobacteriales</taxon>
        <taxon>Flavobacteriaceae</taxon>
        <taxon>Aequorivita</taxon>
    </lineage>
</organism>
<reference evidence="2 3" key="1">
    <citation type="submission" date="2021-05" db="EMBL/GenBank/DDBJ databases">
        <title>Aequorivita echinoideorum JCM 30378 genome.</title>
        <authorList>
            <person name="Zhang H."/>
            <person name="Li C."/>
        </authorList>
    </citation>
    <scope>NUCLEOTIDE SEQUENCE [LARGE SCALE GENOMIC DNA]</scope>
    <source>
        <strain evidence="2 3">JCM30378</strain>
    </source>
</reference>
<keyword evidence="1" id="KW-0732">Signal</keyword>
<evidence type="ECO:0008006" key="4">
    <source>
        <dbReference type="Google" id="ProtNLM"/>
    </source>
</evidence>
<dbReference type="EMBL" id="JAHCTB010000003">
    <property type="protein sequence ID" value="MBT0607995.1"/>
    <property type="molecule type" value="Genomic_DNA"/>
</dbReference>
<feature type="signal peptide" evidence="1">
    <location>
        <begin position="1"/>
        <end position="20"/>
    </location>
</feature>
<evidence type="ECO:0000313" key="2">
    <source>
        <dbReference type="EMBL" id="MBT0607995.1"/>
    </source>
</evidence>
<dbReference type="Proteomes" id="UP001297092">
    <property type="component" value="Unassembled WGS sequence"/>
</dbReference>
<accession>A0ABS5S6D3</accession>
<dbReference type="PROSITE" id="PS51257">
    <property type="entry name" value="PROKAR_LIPOPROTEIN"/>
    <property type="match status" value="1"/>
</dbReference>